<proteinExistence type="predicted"/>
<accession>A0A9X0ZXR8</accession>
<feature type="chain" id="PRO_5040832174" description="Lipoprotein" evidence="1">
    <location>
        <begin position="21"/>
        <end position="250"/>
    </location>
</feature>
<keyword evidence="1" id="KW-0732">Signal</keyword>
<dbReference type="PROSITE" id="PS51257">
    <property type="entry name" value="PROKAR_LIPOPROTEIN"/>
    <property type="match status" value="1"/>
</dbReference>
<evidence type="ECO:0000313" key="2">
    <source>
        <dbReference type="EMBL" id="MBS9340972.1"/>
    </source>
</evidence>
<feature type="signal peptide" evidence="1">
    <location>
        <begin position="1"/>
        <end position="20"/>
    </location>
</feature>
<evidence type="ECO:0008006" key="4">
    <source>
        <dbReference type="Google" id="ProtNLM"/>
    </source>
</evidence>
<sequence>MNIKILLPALAAAFLLSACGSVPKPQSNLLTIAEFESDNSIVSQISKPEQRIIAYYDGEFRKKAKPAKGGYYRMLLGRTAEGQAVVQDFYQDNGARQSSPFIITDDKKLKLADPFDIGLNGKMAFYSREGRLQRINRYKNGLAVEEWRYDLKNRLINHTSTTPSGDSSILTYGENGKLLHSFTFQEDTGSSAYYRPDGSLIYTIRYDVSEDSTVILDARGRPASQELQDEAERFLRPRMDELDELEKLDN</sequence>
<evidence type="ECO:0000256" key="1">
    <source>
        <dbReference type="SAM" id="SignalP"/>
    </source>
</evidence>
<protein>
    <recommendedName>
        <fullName evidence="4">Lipoprotein</fullName>
    </recommendedName>
</protein>
<reference evidence="2" key="1">
    <citation type="submission" date="2021-04" db="EMBL/GenBank/DDBJ databases">
        <title>Genomic characterization of endocarditis-associated Neisseria elongata subsp. nitroreducens.</title>
        <authorList>
            <person name="Schorner M."/>
            <person name="Passarelli-Araujo H."/>
            <person name="Scheffer M."/>
            <person name="Barazzetti F."/>
            <person name="Martins J."/>
            <person name="Machado H."/>
            <person name="Palmeiro J."/>
            <person name="Bazzo M."/>
        </authorList>
    </citation>
    <scope>NUCLEOTIDE SEQUENCE</scope>
    <source>
        <strain evidence="2">Nel_M001</strain>
    </source>
</reference>
<dbReference type="EMBL" id="JAGJWT010000008">
    <property type="protein sequence ID" value="MBS9340972.1"/>
    <property type="molecule type" value="Genomic_DNA"/>
</dbReference>
<dbReference type="RefSeq" id="WP_214038139.1">
    <property type="nucleotide sequence ID" value="NZ_JAGJWT010000008.1"/>
</dbReference>
<organism evidence="2 3">
    <name type="scientific">Neisseria elongata subsp. nitroreducens</name>
    <dbReference type="NCBI Taxonomy" id="90367"/>
    <lineage>
        <taxon>Bacteria</taxon>
        <taxon>Pseudomonadati</taxon>
        <taxon>Pseudomonadota</taxon>
        <taxon>Betaproteobacteria</taxon>
        <taxon>Neisseriales</taxon>
        <taxon>Neisseriaceae</taxon>
        <taxon>Neisseria</taxon>
    </lineage>
</organism>
<dbReference type="Gene3D" id="3.90.930.1">
    <property type="match status" value="1"/>
</dbReference>
<name>A0A9X0ZXR8_NEIEL</name>
<comment type="caution">
    <text evidence="2">The sequence shown here is derived from an EMBL/GenBank/DDBJ whole genome shotgun (WGS) entry which is preliminary data.</text>
</comment>
<gene>
    <name evidence="2" type="ORF">J8641_09210</name>
</gene>
<evidence type="ECO:0000313" key="3">
    <source>
        <dbReference type="Proteomes" id="UP000708805"/>
    </source>
</evidence>
<dbReference type="Proteomes" id="UP000708805">
    <property type="component" value="Unassembled WGS sequence"/>
</dbReference>
<dbReference type="AlphaFoldDB" id="A0A9X0ZXR8"/>